<gene>
    <name evidence="1" type="ORF">Vadar_020522</name>
</gene>
<dbReference type="EMBL" id="CM037155">
    <property type="protein sequence ID" value="KAH7846991.1"/>
    <property type="molecule type" value="Genomic_DNA"/>
</dbReference>
<protein>
    <submittedName>
        <fullName evidence="1">Uncharacterized protein</fullName>
    </submittedName>
</protein>
<name>A0ACB7Y0F6_9ERIC</name>
<keyword evidence="2" id="KW-1185">Reference proteome</keyword>
<sequence length="366" mass="42052">MHIMSSNEFEALKKPLNNKSSHPQIFGNLKFSIKSFLSHHPPTHRTILFTVVLFQVFLFLYFSRTTNLSPSESPQPLQEFQAQPLQEFQAGGFESPQPLQESQAQPLQEFQAGGFQSSQPLQEFQASRCDTRWIYVYDLPPMINSELANKCNQIDPWHNKCDKFLNDGFGLPAKELDGIVPESTLPAWYWTDHFWGEVVYHYRMLNYKCRTLEPESATAFYVPFCAGLAVGKYLWGNHTGRERDWHAEMLSKWLQEQKWWKRSNGSDHFLMLGRMTWDFRRLRDADSHWGSSFLYMPAMRNVIRLSVERNVWDDRDSSVAAAGTISSPTSAEHASRSRTTSEGFYRTSASTSQLLAGTLTALGKIA</sequence>
<accession>A0ACB7Y0F6</accession>
<reference evidence="1 2" key="1">
    <citation type="journal article" date="2021" name="Hortic Res">
        <title>High-quality reference genome and annotation aids understanding of berry development for evergreen blueberry (Vaccinium darrowii).</title>
        <authorList>
            <person name="Yu J."/>
            <person name="Hulse-Kemp A.M."/>
            <person name="Babiker E."/>
            <person name="Staton M."/>
        </authorList>
    </citation>
    <scope>NUCLEOTIDE SEQUENCE [LARGE SCALE GENOMIC DNA]</scope>
    <source>
        <strain evidence="2">cv. NJ 8807/NJ 8810</strain>
        <tissue evidence="1">Young leaf</tissue>
    </source>
</reference>
<comment type="caution">
    <text evidence="1">The sequence shown here is derived from an EMBL/GenBank/DDBJ whole genome shotgun (WGS) entry which is preliminary data.</text>
</comment>
<evidence type="ECO:0000313" key="2">
    <source>
        <dbReference type="Proteomes" id="UP000828048"/>
    </source>
</evidence>
<proteinExistence type="predicted"/>
<dbReference type="Proteomes" id="UP000828048">
    <property type="component" value="Chromosome 5"/>
</dbReference>
<organism evidence="1 2">
    <name type="scientific">Vaccinium darrowii</name>
    <dbReference type="NCBI Taxonomy" id="229202"/>
    <lineage>
        <taxon>Eukaryota</taxon>
        <taxon>Viridiplantae</taxon>
        <taxon>Streptophyta</taxon>
        <taxon>Embryophyta</taxon>
        <taxon>Tracheophyta</taxon>
        <taxon>Spermatophyta</taxon>
        <taxon>Magnoliopsida</taxon>
        <taxon>eudicotyledons</taxon>
        <taxon>Gunneridae</taxon>
        <taxon>Pentapetalae</taxon>
        <taxon>asterids</taxon>
        <taxon>Ericales</taxon>
        <taxon>Ericaceae</taxon>
        <taxon>Vaccinioideae</taxon>
        <taxon>Vaccinieae</taxon>
        <taxon>Vaccinium</taxon>
    </lineage>
</organism>
<evidence type="ECO:0000313" key="1">
    <source>
        <dbReference type="EMBL" id="KAH7846991.1"/>
    </source>
</evidence>